<dbReference type="EMBL" id="LFJN01000032">
    <property type="protein sequence ID" value="KPI36332.1"/>
    <property type="molecule type" value="Genomic_DNA"/>
</dbReference>
<dbReference type="RefSeq" id="XP_017996295.1">
    <property type="nucleotide sequence ID" value="XM_018147641.1"/>
</dbReference>
<evidence type="ECO:0000313" key="2">
    <source>
        <dbReference type="Proteomes" id="UP000038010"/>
    </source>
</evidence>
<gene>
    <name evidence="1" type="ORF">AB675_7286</name>
</gene>
<dbReference type="AlphaFoldDB" id="A0A0N1HN29"/>
<name>A0A0N1HN29_9EURO</name>
<sequence>MADTDSADNQLMDLPAELLQMIFKAVLRDQQVSCWFFPYETDRSPRALRIRYPASLIVSRRYFAEAKQAVLRHANVVLGEYKWHLSPHEFTMTTDFQFVHCLSIPFRLNFNLRLDHLKDIIKAAPGLEKLILTLPAAIWTHSDTELELLTGRSTFPEAPFAARLQPKAGRPFKELFQDNLLEIYPDHLDKLGYHMHAPFLAWLESGKKFDLCFRSSANTAGDQVKRCHHWDAIYSTRKHIISIRPGKDNCVEPWEHGPDYDVHMESAFFDRLIDNYVLTPKEHTGPDPPSV</sequence>
<dbReference type="VEuPathDB" id="FungiDB:AB675_7286"/>
<reference evidence="1 2" key="1">
    <citation type="submission" date="2015-06" db="EMBL/GenBank/DDBJ databases">
        <title>Draft genome of the ant-associated black yeast Phialophora attae CBS 131958.</title>
        <authorList>
            <person name="Moreno L.F."/>
            <person name="Stielow B.J."/>
            <person name="de Hoog S."/>
            <person name="Vicente V.A."/>
            <person name="Weiss V.A."/>
            <person name="de Vries M."/>
            <person name="Cruz L.M."/>
            <person name="Souza E.M."/>
        </authorList>
    </citation>
    <scope>NUCLEOTIDE SEQUENCE [LARGE SCALE GENOMIC DNA]</scope>
    <source>
        <strain evidence="1 2">CBS 131958</strain>
    </source>
</reference>
<accession>A0A0N1HN29</accession>
<protein>
    <submittedName>
        <fullName evidence="1">Uncharacterized protein</fullName>
    </submittedName>
</protein>
<dbReference type="Proteomes" id="UP000038010">
    <property type="component" value="Unassembled WGS sequence"/>
</dbReference>
<proteinExistence type="predicted"/>
<organism evidence="1 2">
    <name type="scientific">Cyphellophora attinorum</name>
    <dbReference type="NCBI Taxonomy" id="1664694"/>
    <lineage>
        <taxon>Eukaryota</taxon>
        <taxon>Fungi</taxon>
        <taxon>Dikarya</taxon>
        <taxon>Ascomycota</taxon>
        <taxon>Pezizomycotina</taxon>
        <taxon>Eurotiomycetes</taxon>
        <taxon>Chaetothyriomycetidae</taxon>
        <taxon>Chaetothyriales</taxon>
        <taxon>Cyphellophoraceae</taxon>
        <taxon>Cyphellophora</taxon>
    </lineage>
</organism>
<comment type="caution">
    <text evidence="1">The sequence shown here is derived from an EMBL/GenBank/DDBJ whole genome shotgun (WGS) entry which is preliminary data.</text>
</comment>
<evidence type="ECO:0000313" key="1">
    <source>
        <dbReference type="EMBL" id="KPI36332.1"/>
    </source>
</evidence>
<dbReference type="GeneID" id="28739521"/>
<keyword evidence="2" id="KW-1185">Reference proteome</keyword>